<dbReference type="Pfam" id="PF13466">
    <property type="entry name" value="STAS_2"/>
    <property type="match status" value="1"/>
</dbReference>
<protein>
    <submittedName>
        <fullName evidence="3">Anti-sigma-factor antagonist</fullName>
    </submittedName>
</protein>
<name>A0A1I5CV64_PSUAM</name>
<keyword evidence="4" id="KW-1185">Reference proteome</keyword>
<evidence type="ECO:0000313" key="4">
    <source>
        <dbReference type="Proteomes" id="UP000199614"/>
    </source>
</evidence>
<feature type="compositionally biased region" description="Basic and acidic residues" evidence="1">
    <location>
        <begin position="110"/>
        <end position="121"/>
    </location>
</feature>
<dbReference type="InterPro" id="IPR002645">
    <property type="entry name" value="STAS_dom"/>
</dbReference>
<dbReference type="Gene3D" id="3.30.750.24">
    <property type="entry name" value="STAS domain"/>
    <property type="match status" value="1"/>
</dbReference>
<dbReference type="CDD" id="cd07043">
    <property type="entry name" value="STAS_anti-anti-sigma_factors"/>
    <property type="match status" value="1"/>
</dbReference>
<proteinExistence type="predicted"/>
<dbReference type="SUPFAM" id="SSF52091">
    <property type="entry name" value="SpoIIaa-like"/>
    <property type="match status" value="1"/>
</dbReference>
<dbReference type="PROSITE" id="PS50801">
    <property type="entry name" value="STAS"/>
    <property type="match status" value="1"/>
</dbReference>
<accession>A0A1I5CV64</accession>
<dbReference type="InterPro" id="IPR058548">
    <property type="entry name" value="MlaB-like_STAS"/>
</dbReference>
<evidence type="ECO:0000256" key="1">
    <source>
        <dbReference type="SAM" id="MobiDB-lite"/>
    </source>
</evidence>
<feature type="domain" description="STAS" evidence="2">
    <location>
        <begin position="21"/>
        <end position="97"/>
    </location>
</feature>
<dbReference type="InterPro" id="IPR036513">
    <property type="entry name" value="STAS_dom_sf"/>
</dbReference>
<dbReference type="STRING" id="260086.SAMN05216207_102434"/>
<reference evidence="3 4" key="1">
    <citation type="submission" date="2016-10" db="EMBL/GenBank/DDBJ databases">
        <authorList>
            <person name="de Groot N.N."/>
        </authorList>
    </citation>
    <scope>NUCLEOTIDE SEQUENCE [LARGE SCALE GENOMIC DNA]</scope>
    <source>
        <strain evidence="3 4">CGMCC 4.1877</strain>
    </source>
</reference>
<evidence type="ECO:0000259" key="2">
    <source>
        <dbReference type="PROSITE" id="PS50801"/>
    </source>
</evidence>
<dbReference type="OrthoDB" id="4249752at2"/>
<sequence>MNDLGELSLTGSRPRADTARLAIAGDLDHTNADQLTKAVEELLGEHGAVRWLRLDCAGLQFCDSYGLASLLMVRRLVTAASAELHLDNRARALERLLVVTHTVEYLTGACDDRETEPREARPGPLPENSSEGGT</sequence>
<dbReference type="RefSeq" id="WP_093347834.1">
    <property type="nucleotide sequence ID" value="NZ_FOUY01000024.1"/>
</dbReference>
<gene>
    <name evidence="3" type="ORF">SAMN05216207_102434</name>
</gene>
<feature type="region of interest" description="Disordered" evidence="1">
    <location>
        <begin position="110"/>
        <end position="134"/>
    </location>
</feature>
<dbReference type="Proteomes" id="UP000199614">
    <property type="component" value="Unassembled WGS sequence"/>
</dbReference>
<organism evidence="3 4">
    <name type="scientific">Pseudonocardia ammonioxydans</name>
    <dbReference type="NCBI Taxonomy" id="260086"/>
    <lineage>
        <taxon>Bacteria</taxon>
        <taxon>Bacillati</taxon>
        <taxon>Actinomycetota</taxon>
        <taxon>Actinomycetes</taxon>
        <taxon>Pseudonocardiales</taxon>
        <taxon>Pseudonocardiaceae</taxon>
        <taxon>Pseudonocardia</taxon>
    </lineage>
</organism>
<dbReference type="AlphaFoldDB" id="A0A1I5CV64"/>
<dbReference type="EMBL" id="FOUY01000024">
    <property type="protein sequence ID" value="SFN90854.1"/>
    <property type="molecule type" value="Genomic_DNA"/>
</dbReference>
<evidence type="ECO:0000313" key="3">
    <source>
        <dbReference type="EMBL" id="SFN90854.1"/>
    </source>
</evidence>